<keyword evidence="2" id="KW-0963">Cytoplasm</keyword>
<dbReference type="InterPro" id="IPR019307">
    <property type="entry name" value="RNA-bd_AU-1/RNase_E/G"/>
</dbReference>
<evidence type="ECO:0000256" key="4">
    <source>
        <dbReference type="ARBA" id="ARBA00022723"/>
    </source>
</evidence>
<dbReference type="AlphaFoldDB" id="A0A372IQ62"/>
<feature type="compositionally biased region" description="Acidic residues" evidence="8">
    <location>
        <begin position="407"/>
        <end position="419"/>
    </location>
</feature>
<feature type="compositionally biased region" description="Low complexity" evidence="8">
    <location>
        <begin position="350"/>
        <end position="369"/>
    </location>
</feature>
<sequence>MAKEICISSTPHETRLAILEDDQLAEIYYERENEYTLAGSIYKGRVTRVLPGMQSAFVDLGLERDAFLYVTDFLEEQEDSADFETAAPAAPPRRDGGHGRESRPPRQEEAPREAAQGEADSGEGTDSDSPSGTRRWRGRRSRRRGFRGRGPQDQQQDQQESQSEDTQTLESFEVVEEAIADEPVARPERGAPGGIPAQHLPVVLPGESLSKYGAAPAAATPKAESKPPAASAAPAVNYTAPKPSTQIEVPLGWDGGALLPGESLSRYRRSERAHAEPAAETKPATEAVEPEAPQAIVADAPAEEHAPFTEAATVPAPVEEAVIEPATIESAPVESPVSTESTVEEKQEESVPVAAAQPEAPAPAEVVAETPEEFHEEVQEFEPESASASYRIDPSAPSEFRVSGVTEEIETPAEEEAESEEHPPLGAAEAAEAAAGESEAGEAASAAEAHAHPAATPEAEAVDHLYGFAPGMGVLEEEVIDEEEYDFEPIHGHADEQEVEELEEETLDHAGEIGEAVRDAHLDQRLGLREAEQDEQEEAEEEDDEESEGGYDPGFVETVDEEEFEDHEGDEPAEETAAAEAVAPHPREGRREDRRGDRRGGGRRQGGGGRRRPGGGGGGGGRRPSAQTMDLPVISELLKQGQEILVQIAKEPIARKGARITSHIALPGRFLVFMPTVNHVGVSRKISSDEERQRLKRILISEKGTESGGFIVRTAADGASEDDLRADIRFLLSLWKEIRQRSEEAKAPALIYHDLNLVERILRDQVNDNFSTIWVDSEVDYERIVRFLNRFQPSLVRRVKLYTKETPLFEQFGIQDEISKALKSKVWLKSGGSIVINQTEALVAIDINTGKYVGKTARLEDTILKTNLDAIPEIVRQIRLRDLGGIIVIDFIDMDERRNRHKVMQALEEELKSDRAPSKVLQFNDFGLVAITRKRVKQSLERTLSIPCPTCVATGMVKSPVTVANEIYTEMRKMQRHLERNDVLLRVNPEVVKTLKANNARWLNELEEMTGKTIIVKSDPALHPEQFDIH</sequence>
<feature type="compositionally biased region" description="Acidic residues" evidence="8">
    <location>
        <begin position="532"/>
        <end position="549"/>
    </location>
</feature>
<dbReference type="Pfam" id="PF20833">
    <property type="entry name" value="RNase_E_G_Thio"/>
    <property type="match status" value="1"/>
</dbReference>
<keyword evidence="7" id="KW-0694">RNA-binding</keyword>
<keyword evidence="12" id="KW-1185">Reference proteome</keyword>
<dbReference type="GO" id="GO:0016787">
    <property type="term" value="F:hydrolase activity"/>
    <property type="evidence" value="ECO:0007669"/>
    <property type="project" value="UniProtKB-KW"/>
</dbReference>
<dbReference type="Gene3D" id="2.40.50.140">
    <property type="entry name" value="Nucleic acid-binding proteins"/>
    <property type="match status" value="2"/>
</dbReference>
<keyword evidence="4" id="KW-0479">Metal-binding</keyword>
<keyword evidence="6" id="KW-0460">Magnesium</keyword>
<feature type="region of interest" description="Disordered" evidence="8">
    <location>
        <begin position="528"/>
        <end position="627"/>
    </location>
</feature>
<dbReference type="GO" id="GO:0046872">
    <property type="term" value="F:metal ion binding"/>
    <property type="evidence" value="ECO:0007669"/>
    <property type="project" value="UniProtKB-KW"/>
</dbReference>
<dbReference type="Proteomes" id="UP000264702">
    <property type="component" value="Unassembled WGS sequence"/>
</dbReference>
<dbReference type="GO" id="GO:0006364">
    <property type="term" value="P:rRNA processing"/>
    <property type="evidence" value="ECO:0007669"/>
    <property type="project" value="TreeGrafter"/>
</dbReference>
<reference evidence="11 12" key="1">
    <citation type="submission" date="2018-08" db="EMBL/GenBank/DDBJ databases">
        <title>Acidipila sp. 4G-K13, an acidobacterium isolated from forest soil.</title>
        <authorList>
            <person name="Gao Z.-H."/>
            <person name="Qiu L.-H."/>
        </authorList>
    </citation>
    <scope>NUCLEOTIDE SEQUENCE [LARGE SCALE GENOMIC DNA]</scope>
    <source>
        <strain evidence="11 12">4G-K13</strain>
    </source>
</reference>
<accession>A0A372IQ62</accession>
<dbReference type="Gene3D" id="3.40.1260.20">
    <property type="entry name" value="Ribonuclease E, catalytic domain"/>
    <property type="match status" value="1"/>
</dbReference>
<evidence type="ECO:0000256" key="1">
    <source>
        <dbReference type="ARBA" id="ARBA00001946"/>
    </source>
</evidence>
<dbReference type="GO" id="GO:0005737">
    <property type="term" value="C:cytoplasm"/>
    <property type="evidence" value="ECO:0007669"/>
    <property type="project" value="TreeGrafter"/>
</dbReference>
<dbReference type="OrthoDB" id="9804278at2"/>
<feature type="region of interest" description="Disordered" evidence="8">
    <location>
        <begin position="326"/>
        <end position="456"/>
    </location>
</feature>
<evidence type="ECO:0000256" key="6">
    <source>
        <dbReference type="ARBA" id="ARBA00022842"/>
    </source>
</evidence>
<proteinExistence type="predicted"/>
<dbReference type="InterPro" id="IPR012340">
    <property type="entry name" value="NA-bd_OB-fold"/>
</dbReference>
<dbReference type="GO" id="GO:0003723">
    <property type="term" value="F:RNA binding"/>
    <property type="evidence" value="ECO:0007669"/>
    <property type="project" value="UniProtKB-KW"/>
</dbReference>
<evidence type="ECO:0000256" key="5">
    <source>
        <dbReference type="ARBA" id="ARBA00022801"/>
    </source>
</evidence>
<feature type="compositionally biased region" description="Basic and acidic residues" evidence="8">
    <location>
        <begin position="585"/>
        <end position="600"/>
    </location>
</feature>
<feature type="compositionally biased region" description="Basic residues" evidence="8">
    <location>
        <begin position="134"/>
        <end position="147"/>
    </location>
</feature>
<keyword evidence="3" id="KW-0540">Nuclease</keyword>
<comment type="cofactor">
    <cofactor evidence="1">
        <name>Mg(2+)</name>
        <dbReference type="ChEBI" id="CHEBI:18420"/>
    </cofactor>
</comment>
<keyword evidence="5" id="KW-0378">Hydrolase</keyword>
<dbReference type="GO" id="GO:0004540">
    <property type="term" value="F:RNA nuclease activity"/>
    <property type="evidence" value="ECO:0007669"/>
    <property type="project" value="InterPro"/>
</dbReference>
<dbReference type="EMBL" id="QVQT01000003">
    <property type="protein sequence ID" value="RFU16881.1"/>
    <property type="molecule type" value="Genomic_DNA"/>
</dbReference>
<dbReference type="InterPro" id="IPR004659">
    <property type="entry name" value="RNase_E/G"/>
</dbReference>
<feature type="domain" description="RNA-binding protein AU-1/Ribonuclease E/G" evidence="9">
    <location>
        <begin position="666"/>
        <end position="936"/>
    </location>
</feature>
<comment type="caution">
    <text evidence="11">The sequence shown here is derived from an EMBL/GenBank/DDBJ whole genome shotgun (WGS) entry which is preliminary data.</text>
</comment>
<protein>
    <submittedName>
        <fullName evidence="11">Rne/Rng family ribonuclease</fullName>
    </submittedName>
</protein>
<evidence type="ECO:0000256" key="8">
    <source>
        <dbReference type="SAM" id="MobiDB-lite"/>
    </source>
</evidence>
<dbReference type="PANTHER" id="PTHR30001">
    <property type="entry name" value="RIBONUCLEASE"/>
    <property type="match status" value="1"/>
</dbReference>
<feature type="domain" description="RNase E/G thioredoxin-like" evidence="10">
    <location>
        <begin position="947"/>
        <end position="1029"/>
    </location>
</feature>
<dbReference type="RefSeq" id="WP_117299049.1">
    <property type="nucleotide sequence ID" value="NZ_QVQT02000003.1"/>
</dbReference>
<evidence type="ECO:0000259" key="10">
    <source>
        <dbReference type="Pfam" id="PF20833"/>
    </source>
</evidence>
<feature type="compositionally biased region" description="Low complexity" evidence="8">
    <location>
        <begin position="214"/>
        <end position="235"/>
    </location>
</feature>
<feature type="compositionally biased region" description="Gly residues" evidence="8">
    <location>
        <begin position="603"/>
        <end position="622"/>
    </location>
</feature>
<feature type="region of interest" description="Disordered" evidence="8">
    <location>
        <begin position="267"/>
        <end position="295"/>
    </location>
</feature>
<evidence type="ECO:0000256" key="7">
    <source>
        <dbReference type="ARBA" id="ARBA00022884"/>
    </source>
</evidence>
<feature type="compositionally biased region" description="Low complexity" evidence="8">
    <location>
        <begin position="280"/>
        <end position="295"/>
    </location>
</feature>
<feature type="region of interest" description="Disordered" evidence="8">
    <location>
        <begin position="213"/>
        <end position="237"/>
    </location>
</feature>
<feature type="compositionally biased region" description="Low complexity" evidence="8">
    <location>
        <begin position="575"/>
        <end position="584"/>
    </location>
</feature>
<feature type="region of interest" description="Disordered" evidence="8">
    <location>
        <begin position="79"/>
        <end position="200"/>
    </location>
</feature>
<dbReference type="PANTHER" id="PTHR30001:SF0">
    <property type="entry name" value="RIBONUCLEASE G"/>
    <property type="match status" value="1"/>
</dbReference>
<evidence type="ECO:0000259" key="9">
    <source>
        <dbReference type="Pfam" id="PF10150"/>
    </source>
</evidence>
<gene>
    <name evidence="11" type="ORF">D0Y96_09065</name>
</gene>
<feature type="compositionally biased region" description="Basic and acidic residues" evidence="8">
    <location>
        <begin position="92"/>
        <end position="112"/>
    </location>
</feature>
<evidence type="ECO:0000313" key="11">
    <source>
        <dbReference type="EMBL" id="RFU16881.1"/>
    </source>
</evidence>
<feature type="compositionally biased region" description="Basic and acidic residues" evidence="8">
    <location>
        <begin position="268"/>
        <end position="279"/>
    </location>
</feature>
<dbReference type="InterPro" id="IPR048583">
    <property type="entry name" value="RNase_E_G_thioredoxin-like"/>
</dbReference>
<dbReference type="NCBIfam" id="TIGR00757">
    <property type="entry name" value="RNaseEG"/>
    <property type="match status" value="1"/>
</dbReference>
<name>A0A372IQ62_9BACT</name>
<feature type="compositionally biased region" description="Low complexity" evidence="8">
    <location>
        <begin position="326"/>
        <end position="341"/>
    </location>
</feature>
<feature type="compositionally biased region" description="Low complexity" evidence="8">
    <location>
        <begin position="149"/>
        <end position="171"/>
    </location>
</feature>
<feature type="compositionally biased region" description="Acidic residues" evidence="8">
    <location>
        <begin position="558"/>
        <end position="574"/>
    </location>
</feature>
<evidence type="ECO:0000256" key="2">
    <source>
        <dbReference type="ARBA" id="ARBA00022490"/>
    </source>
</evidence>
<dbReference type="SUPFAM" id="SSF50249">
    <property type="entry name" value="Nucleic acid-binding proteins"/>
    <property type="match status" value="1"/>
</dbReference>
<evidence type="ECO:0000256" key="3">
    <source>
        <dbReference type="ARBA" id="ARBA00022722"/>
    </source>
</evidence>
<evidence type="ECO:0000313" key="12">
    <source>
        <dbReference type="Proteomes" id="UP000264702"/>
    </source>
</evidence>
<dbReference type="Pfam" id="PF10150">
    <property type="entry name" value="RNase_E_G"/>
    <property type="match status" value="1"/>
</dbReference>
<organism evidence="11 12">
    <name type="scientific">Paracidobacterium acidisoli</name>
    <dbReference type="NCBI Taxonomy" id="2303751"/>
    <lineage>
        <taxon>Bacteria</taxon>
        <taxon>Pseudomonadati</taxon>
        <taxon>Acidobacteriota</taxon>
        <taxon>Terriglobia</taxon>
        <taxon>Terriglobales</taxon>
        <taxon>Acidobacteriaceae</taxon>
        <taxon>Paracidobacterium</taxon>
    </lineage>
</organism>
<feature type="compositionally biased region" description="Low complexity" evidence="8">
    <location>
        <begin position="424"/>
        <end position="456"/>
    </location>
</feature>